<dbReference type="EMBL" id="JBHTBS010000002">
    <property type="protein sequence ID" value="MFC7336652.1"/>
    <property type="molecule type" value="Genomic_DNA"/>
</dbReference>
<evidence type="ECO:0000313" key="3">
    <source>
        <dbReference type="EMBL" id="MFC7336652.1"/>
    </source>
</evidence>
<sequence length="423" mass="46005">MNKRQVIVLWAIALLLVVALIAVKSTRQDGFQSATERSRGDTLLSEFEPAEVAKLEISNGDNSATAVKKDGNWVIANRDDYPADAAAINELLRKFDEVKVIEGIEADPSFAPRFGMDPKATEDNEKGTEVVLLNDAGTELARLTFGKNSEGESNPMNPMGGGGANGRYVKNAADTSGIYKTSELFPTLSADASAWLDEDFVKVTRIKSVTVSEAGKPDSTAWKLSREDGSKDFVLEGKKDDEEINSSALSAYKNLFSYARFEDVVPAADAEKEWQADQKQTATIETFDGFTYTVDFAPVKDDAESYLMTISVDAKIAAEREKPEGEKEEDAKQADETFAADKKALEEKLAAEKKLEGRTFKVAKYTVDSLLKKRADFIQEATSTPSASTSPQGSMPPSFNPGQTRPRTQAVTPPIAIPPAAEE</sequence>
<feature type="region of interest" description="Disordered" evidence="1">
    <location>
        <begin position="381"/>
        <end position="423"/>
    </location>
</feature>
<gene>
    <name evidence="3" type="ORF">ACFQY0_05650</name>
</gene>
<dbReference type="InterPro" id="IPR025641">
    <property type="entry name" value="DUF4340"/>
</dbReference>
<evidence type="ECO:0000259" key="2">
    <source>
        <dbReference type="Pfam" id="PF14238"/>
    </source>
</evidence>
<evidence type="ECO:0000313" key="4">
    <source>
        <dbReference type="Proteomes" id="UP001596472"/>
    </source>
</evidence>
<protein>
    <submittedName>
        <fullName evidence="3">DUF4340 domain-containing protein</fullName>
    </submittedName>
</protein>
<name>A0ABW2L2U9_9BACT</name>
<feature type="compositionally biased region" description="Low complexity" evidence="1">
    <location>
        <begin position="381"/>
        <end position="391"/>
    </location>
</feature>
<dbReference type="Pfam" id="PF14238">
    <property type="entry name" value="DUF4340"/>
    <property type="match status" value="1"/>
</dbReference>
<accession>A0ABW2L2U9</accession>
<dbReference type="Proteomes" id="UP001596472">
    <property type="component" value="Unassembled WGS sequence"/>
</dbReference>
<feature type="compositionally biased region" description="Polar residues" evidence="1">
    <location>
        <begin position="392"/>
        <end position="411"/>
    </location>
</feature>
<evidence type="ECO:0000256" key="1">
    <source>
        <dbReference type="SAM" id="MobiDB-lite"/>
    </source>
</evidence>
<organism evidence="3 4">
    <name type="scientific">Haloferula chungangensis</name>
    <dbReference type="NCBI Taxonomy" id="1048331"/>
    <lineage>
        <taxon>Bacteria</taxon>
        <taxon>Pseudomonadati</taxon>
        <taxon>Verrucomicrobiota</taxon>
        <taxon>Verrucomicrobiia</taxon>
        <taxon>Verrucomicrobiales</taxon>
        <taxon>Verrucomicrobiaceae</taxon>
        <taxon>Haloferula</taxon>
    </lineage>
</organism>
<feature type="domain" description="DUF4340" evidence="2">
    <location>
        <begin position="73"/>
        <end position="272"/>
    </location>
</feature>
<proteinExistence type="predicted"/>
<keyword evidence="4" id="KW-1185">Reference proteome</keyword>
<reference evidence="4" key="1">
    <citation type="journal article" date="2019" name="Int. J. Syst. Evol. Microbiol.">
        <title>The Global Catalogue of Microorganisms (GCM) 10K type strain sequencing project: providing services to taxonomists for standard genome sequencing and annotation.</title>
        <authorList>
            <consortium name="The Broad Institute Genomics Platform"/>
            <consortium name="The Broad Institute Genome Sequencing Center for Infectious Disease"/>
            <person name="Wu L."/>
            <person name="Ma J."/>
        </authorList>
    </citation>
    <scope>NUCLEOTIDE SEQUENCE [LARGE SCALE GENOMIC DNA]</scope>
    <source>
        <strain evidence="4">CGMCC 4.1467</strain>
    </source>
</reference>
<comment type="caution">
    <text evidence="3">The sequence shown here is derived from an EMBL/GenBank/DDBJ whole genome shotgun (WGS) entry which is preliminary data.</text>
</comment>
<dbReference type="RefSeq" id="WP_379710135.1">
    <property type="nucleotide sequence ID" value="NZ_JBHTBS010000002.1"/>
</dbReference>